<evidence type="ECO:0000256" key="7">
    <source>
        <dbReference type="ARBA" id="ARBA00033308"/>
    </source>
</evidence>
<evidence type="ECO:0000256" key="3">
    <source>
        <dbReference type="ARBA" id="ARBA00019852"/>
    </source>
</evidence>
<dbReference type="InterPro" id="IPR012676">
    <property type="entry name" value="TGS-like"/>
</dbReference>
<dbReference type="NCBIfam" id="TIGR00691">
    <property type="entry name" value="spoT_relA"/>
    <property type="match status" value="1"/>
</dbReference>
<dbReference type="InterPro" id="IPR043519">
    <property type="entry name" value="NT_sf"/>
</dbReference>
<dbReference type="PROSITE" id="PS51831">
    <property type="entry name" value="HD"/>
    <property type="match status" value="1"/>
</dbReference>
<feature type="domain" description="HD" evidence="12">
    <location>
        <begin position="44"/>
        <end position="143"/>
    </location>
</feature>
<sequence>MGIEQLIEKASAYLKEPDLELIKEAYNLAEKAHEGQVRKSGEPYILHPIAVADIMLNMQMDVISIIAALLHDVVEDTDVTLEQLREQFGDTCAMLVDGVTKLEKIKFKSREEHQNENYRKMFVAMAQDLRVILIKLADRLHNMRTLKFQKEENQRRIAHETLEIFCPIAHRLGMSAIKWEMEDISLRYLNPQQYYRIVNLMQKKRAEREKYIDDVIQNIKQKLKDMGIEADISGRPKHIYSIYKKMKSQSKQFNEIYDLLAIRVIVNNIKDCYASLGIIHTLWKPMPGRFKDYIAMPKPNMYQSLHTTLIGPSGEPLEVQIRTWEMHQTSEFGVAAHWAYKEGTMVPNGSFEDKMNWFREILDLQNEAQNAEEFMESLKMDFFSDLVYVFTPKGEVIELPSGSGPLDFAFRIHTEVGNRTIGAKVNGRIVPLDYSLKTGDIVEILTSKHSYGPSQDWIKIVKSSQAKTKIKQWFKKEKRDESIEKGKESIEREIKRLGFDPTEVMTETELNEVLPKFSFNSIEDMYSAVGFGGITAAQICTRLTEKLRKEQEEEKAVSEIQESKPDPVKKSRQAHGVSVKGIDNLLIRFARCCNPVPGDKIIGYITRGRGVSVHRADCNNIPTGNDEESHRLIEVEWESEVEANYNVEIEITGHDRRGFLNEVLQAVSETKTVISAVSGRADRNKVSIIHMTILIRSKEHLHSIVEKIKRVKDVYSVQRIMQ</sequence>
<dbReference type="Pfam" id="PF02824">
    <property type="entry name" value="TGS"/>
    <property type="match status" value="1"/>
</dbReference>
<dbReference type="Pfam" id="PF19296">
    <property type="entry name" value="RelA_AH_RIS"/>
    <property type="match status" value="1"/>
</dbReference>
<dbReference type="Pfam" id="PF13291">
    <property type="entry name" value="ACT_4"/>
    <property type="match status" value="1"/>
</dbReference>
<dbReference type="SUPFAM" id="SSF55021">
    <property type="entry name" value="ACT-like"/>
    <property type="match status" value="1"/>
</dbReference>
<comment type="function">
    <text evidence="9">In eubacteria ppGpp (guanosine 3'-diphosphate 5'-diphosphate) is a mediator of the stringent response that coordinates a variety of cellular activities in response to changes in nutritional abundance.</text>
</comment>
<organism evidence="14 15">
    <name type="scientific">Chengkuizengella marina</name>
    <dbReference type="NCBI Taxonomy" id="2507566"/>
    <lineage>
        <taxon>Bacteria</taxon>
        <taxon>Bacillati</taxon>
        <taxon>Bacillota</taxon>
        <taxon>Bacilli</taxon>
        <taxon>Bacillales</taxon>
        <taxon>Paenibacillaceae</taxon>
        <taxon>Chengkuizengella</taxon>
    </lineage>
</organism>
<dbReference type="InterPro" id="IPR012675">
    <property type="entry name" value="Beta-grasp_dom_sf"/>
</dbReference>
<dbReference type="InterPro" id="IPR006674">
    <property type="entry name" value="HD_domain"/>
</dbReference>
<dbReference type="FunFam" id="1.10.3210.10:FF:000001">
    <property type="entry name" value="GTP pyrophosphokinase RelA"/>
    <property type="match status" value="1"/>
</dbReference>
<dbReference type="GO" id="GO:0005886">
    <property type="term" value="C:plasma membrane"/>
    <property type="evidence" value="ECO:0007669"/>
    <property type="project" value="TreeGrafter"/>
</dbReference>
<protein>
    <recommendedName>
        <fullName evidence="3">GTP pyrophosphokinase</fullName>
        <ecNumber evidence="2">2.7.6.5</ecNumber>
    </recommendedName>
    <alternativeName>
        <fullName evidence="6">(p)ppGpp synthase</fullName>
    </alternativeName>
    <alternativeName>
        <fullName evidence="5">ATP:GTP 3'-pyrophosphotransferase</fullName>
    </alternativeName>
    <alternativeName>
        <fullName evidence="7">ppGpp synthase I</fullName>
    </alternativeName>
</protein>
<dbReference type="PROSITE" id="PS51671">
    <property type="entry name" value="ACT"/>
    <property type="match status" value="1"/>
</dbReference>
<evidence type="ECO:0000259" key="12">
    <source>
        <dbReference type="PROSITE" id="PS51831"/>
    </source>
</evidence>
<dbReference type="CDD" id="cd01668">
    <property type="entry name" value="TGS_RSH"/>
    <property type="match status" value="1"/>
</dbReference>
<feature type="domain" description="TGS" evidence="13">
    <location>
        <begin position="385"/>
        <end position="446"/>
    </location>
</feature>
<dbReference type="Pfam" id="PF13328">
    <property type="entry name" value="HD_4"/>
    <property type="match status" value="1"/>
</dbReference>
<dbReference type="RefSeq" id="WP_160646541.1">
    <property type="nucleotide sequence ID" value="NZ_SIJB01000027.1"/>
</dbReference>
<keyword evidence="15" id="KW-1185">Reference proteome</keyword>
<dbReference type="SUPFAM" id="SSF81271">
    <property type="entry name" value="TGS-like"/>
    <property type="match status" value="1"/>
</dbReference>
<dbReference type="CDD" id="cd00077">
    <property type="entry name" value="HDc"/>
    <property type="match status" value="1"/>
</dbReference>
<dbReference type="GO" id="GO:0015970">
    <property type="term" value="P:guanosine tetraphosphate biosynthetic process"/>
    <property type="evidence" value="ECO:0007669"/>
    <property type="project" value="UniProtKB-UniPathway"/>
</dbReference>
<dbReference type="GO" id="GO:0016787">
    <property type="term" value="F:hydrolase activity"/>
    <property type="evidence" value="ECO:0007669"/>
    <property type="project" value="UniProtKB-KW"/>
</dbReference>
<evidence type="ECO:0000256" key="10">
    <source>
        <dbReference type="SAM" id="MobiDB-lite"/>
    </source>
</evidence>
<dbReference type="InterPro" id="IPR002912">
    <property type="entry name" value="ACT_dom"/>
</dbReference>
<dbReference type="InterPro" id="IPR003607">
    <property type="entry name" value="HD/PDEase_dom"/>
</dbReference>
<evidence type="ECO:0000256" key="1">
    <source>
        <dbReference type="ARBA" id="ARBA00004976"/>
    </source>
</evidence>
<evidence type="ECO:0000256" key="9">
    <source>
        <dbReference type="RuleBase" id="RU003847"/>
    </source>
</evidence>
<dbReference type="OrthoDB" id="9805041at2"/>
<evidence type="ECO:0000256" key="8">
    <source>
        <dbReference type="ARBA" id="ARBA00048244"/>
    </source>
</evidence>
<dbReference type="CDD" id="cd05399">
    <property type="entry name" value="NT_Rel-Spo_like"/>
    <property type="match status" value="1"/>
</dbReference>
<evidence type="ECO:0000259" key="13">
    <source>
        <dbReference type="PROSITE" id="PS51880"/>
    </source>
</evidence>
<dbReference type="UniPathway" id="UPA00908">
    <property type="reaction ID" value="UER00884"/>
</dbReference>
<dbReference type="PANTHER" id="PTHR21262">
    <property type="entry name" value="GUANOSINE-3',5'-BIS DIPHOSPHATE 3'-PYROPHOSPHOHYDROLASE"/>
    <property type="match status" value="1"/>
</dbReference>
<dbReference type="InterPro" id="IPR045865">
    <property type="entry name" value="ACT-like_dom_sf"/>
</dbReference>
<dbReference type="EMBL" id="SIJB01000027">
    <property type="protein sequence ID" value="NBI29736.1"/>
    <property type="molecule type" value="Genomic_DNA"/>
</dbReference>
<comment type="caution">
    <text evidence="14">The sequence shown here is derived from an EMBL/GenBank/DDBJ whole genome shotgun (WGS) entry which is preliminary data.</text>
</comment>
<dbReference type="PANTHER" id="PTHR21262:SF31">
    <property type="entry name" value="GTP PYROPHOSPHOKINASE"/>
    <property type="match status" value="1"/>
</dbReference>
<dbReference type="Pfam" id="PF04607">
    <property type="entry name" value="RelA_SpoT"/>
    <property type="match status" value="1"/>
</dbReference>
<dbReference type="GO" id="GO:0008728">
    <property type="term" value="F:GTP diphosphokinase activity"/>
    <property type="evidence" value="ECO:0007669"/>
    <property type="project" value="UniProtKB-EC"/>
</dbReference>
<accession>A0A6N9Q4I0</accession>
<dbReference type="FunFam" id="3.30.460.10:FF:000001">
    <property type="entry name" value="GTP pyrophosphokinase RelA"/>
    <property type="match status" value="1"/>
</dbReference>
<dbReference type="SUPFAM" id="SSF81301">
    <property type="entry name" value="Nucleotidyltransferase"/>
    <property type="match status" value="1"/>
</dbReference>
<evidence type="ECO:0000256" key="6">
    <source>
        <dbReference type="ARBA" id="ARBA00032407"/>
    </source>
</evidence>
<comment type="similarity">
    <text evidence="9">Belongs to the relA/spoT family.</text>
</comment>
<comment type="pathway">
    <text evidence="1">Purine metabolism; ppGpp biosynthesis; ppGpp from GTP: step 1/2.</text>
</comment>
<keyword evidence="4" id="KW-0547">Nucleotide-binding</keyword>
<dbReference type="InterPro" id="IPR045600">
    <property type="entry name" value="RelA/SpoT_AH_RIS"/>
</dbReference>
<evidence type="ECO:0000313" key="15">
    <source>
        <dbReference type="Proteomes" id="UP000448943"/>
    </source>
</evidence>
<reference evidence="14 15" key="1">
    <citation type="submission" date="2019-01" db="EMBL/GenBank/DDBJ databases">
        <title>Chengkuizengella sp. nov., isolated from deep-sea sediment of East Pacific Ocean.</title>
        <authorList>
            <person name="Yang J."/>
            <person name="Lai Q."/>
            <person name="Shao Z."/>
        </authorList>
    </citation>
    <scope>NUCLEOTIDE SEQUENCE [LARGE SCALE GENOMIC DNA]</scope>
    <source>
        <strain evidence="14 15">YPA3-1-1</strain>
    </source>
</reference>
<gene>
    <name evidence="14" type="ORF">ERL59_12290</name>
</gene>
<dbReference type="InterPro" id="IPR004811">
    <property type="entry name" value="RelA/Spo_fam"/>
</dbReference>
<keyword evidence="14" id="KW-0378">Hydrolase</keyword>
<dbReference type="Gene3D" id="3.30.70.260">
    <property type="match status" value="1"/>
</dbReference>
<evidence type="ECO:0000256" key="5">
    <source>
        <dbReference type="ARBA" id="ARBA00029754"/>
    </source>
</evidence>
<dbReference type="AlphaFoldDB" id="A0A6N9Q4I0"/>
<feature type="domain" description="ACT" evidence="11">
    <location>
        <begin position="648"/>
        <end position="722"/>
    </location>
</feature>
<evidence type="ECO:0000256" key="2">
    <source>
        <dbReference type="ARBA" id="ARBA00013251"/>
    </source>
</evidence>
<evidence type="ECO:0000256" key="4">
    <source>
        <dbReference type="ARBA" id="ARBA00023134"/>
    </source>
</evidence>
<dbReference type="SUPFAM" id="SSF109604">
    <property type="entry name" value="HD-domain/PDEase-like"/>
    <property type="match status" value="1"/>
</dbReference>
<dbReference type="EC" id="2.7.6.5" evidence="2"/>
<dbReference type="SMART" id="SM00954">
    <property type="entry name" value="RelA_SpoT"/>
    <property type="match status" value="1"/>
</dbReference>
<keyword evidence="4" id="KW-0342">GTP-binding</keyword>
<name>A0A6N9Q4I0_9BACL</name>
<evidence type="ECO:0000313" key="14">
    <source>
        <dbReference type="EMBL" id="NBI29736.1"/>
    </source>
</evidence>
<feature type="compositionally biased region" description="Basic and acidic residues" evidence="10">
    <location>
        <begin position="554"/>
        <end position="569"/>
    </location>
</feature>
<proteinExistence type="inferred from homology"/>
<evidence type="ECO:0000259" key="11">
    <source>
        <dbReference type="PROSITE" id="PS51671"/>
    </source>
</evidence>
<dbReference type="Gene3D" id="3.10.20.30">
    <property type="match status" value="1"/>
</dbReference>
<dbReference type="Gene3D" id="3.30.460.10">
    <property type="entry name" value="Beta Polymerase, domain 2"/>
    <property type="match status" value="1"/>
</dbReference>
<dbReference type="Gene3D" id="1.10.3210.10">
    <property type="entry name" value="Hypothetical protein af1432"/>
    <property type="match status" value="1"/>
</dbReference>
<dbReference type="InterPro" id="IPR007685">
    <property type="entry name" value="RelA_SpoT"/>
</dbReference>
<dbReference type="FunFam" id="3.10.20.30:FF:000002">
    <property type="entry name" value="GTP pyrophosphokinase (RelA/SpoT)"/>
    <property type="match status" value="1"/>
</dbReference>
<comment type="catalytic activity">
    <reaction evidence="8">
        <text>GTP + ATP = guanosine 3'-diphosphate 5'-triphosphate + AMP</text>
        <dbReference type="Rhea" id="RHEA:22088"/>
        <dbReference type="ChEBI" id="CHEBI:30616"/>
        <dbReference type="ChEBI" id="CHEBI:37565"/>
        <dbReference type="ChEBI" id="CHEBI:142410"/>
        <dbReference type="ChEBI" id="CHEBI:456215"/>
        <dbReference type="EC" id="2.7.6.5"/>
    </reaction>
</comment>
<dbReference type="InterPro" id="IPR004095">
    <property type="entry name" value="TGS"/>
</dbReference>
<feature type="region of interest" description="Disordered" evidence="10">
    <location>
        <begin position="554"/>
        <end position="574"/>
    </location>
</feature>
<dbReference type="SMART" id="SM00471">
    <property type="entry name" value="HDc"/>
    <property type="match status" value="1"/>
</dbReference>
<dbReference type="PROSITE" id="PS51880">
    <property type="entry name" value="TGS"/>
    <property type="match status" value="1"/>
</dbReference>
<dbReference type="CDD" id="cd04876">
    <property type="entry name" value="ACT_RelA-SpoT"/>
    <property type="match status" value="1"/>
</dbReference>
<dbReference type="GO" id="GO:0005525">
    <property type="term" value="F:GTP binding"/>
    <property type="evidence" value="ECO:0007669"/>
    <property type="project" value="UniProtKB-KW"/>
</dbReference>
<dbReference type="InterPro" id="IPR033655">
    <property type="entry name" value="TGS_RelA/SpoT"/>
</dbReference>
<dbReference type="Proteomes" id="UP000448943">
    <property type="component" value="Unassembled WGS sequence"/>
</dbReference>